<keyword evidence="5" id="KW-1185">Reference proteome</keyword>
<dbReference type="PANTHER" id="PTHR31495:SF50">
    <property type="entry name" value="PEROXYGENASE 1"/>
    <property type="match status" value="1"/>
</dbReference>
<protein>
    <recommendedName>
        <fullName evidence="6">Caleosin</fullName>
    </recommendedName>
</protein>
<comment type="similarity">
    <text evidence="1">Belongs to the caleosin family.</text>
</comment>
<comment type="caution">
    <text evidence="4">The sequence shown here is derived from an EMBL/GenBank/DDBJ whole genome shotgun (WGS) entry which is preliminary data.</text>
</comment>
<dbReference type="GO" id="GO:0005509">
    <property type="term" value="F:calcium ion binding"/>
    <property type="evidence" value="ECO:0007669"/>
    <property type="project" value="TreeGrafter"/>
</dbReference>
<organism evidence="4 5">
    <name type="scientific">Salix dunnii</name>
    <dbReference type="NCBI Taxonomy" id="1413687"/>
    <lineage>
        <taxon>Eukaryota</taxon>
        <taxon>Viridiplantae</taxon>
        <taxon>Streptophyta</taxon>
        <taxon>Embryophyta</taxon>
        <taxon>Tracheophyta</taxon>
        <taxon>Spermatophyta</taxon>
        <taxon>Magnoliopsida</taxon>
        <taxon>eudicotyledons</taxon>
        <taxon>Gunneridae</taxon>
        <taxon>Pentapetalae</taxon>
        <taxon>rosids</taxon>
        <taxon>fabids</taxon>
        <taxon>Malpighiales</taxon>
        <taxon>Salicaceae</taxon>
        <taxon>Saliceae</taxon>
        <taxon>Salix</taxon>
    </lineage>
</organism>
<reference evidence="4 5" key="1">
    <citation type="submission" date="2020-10" db="EMBL/GenBank/DDBJ databases">
        <title>Plant Genome Project.</title>
        <authorList>
            <person name="Zhang R.-G."/>
        </authorList>
    </citation>
    <scope>NUCLEOTIDE SEQUENCE [LARGE SCALE GENOMIC DNA]</scope>
    <source>
        <strain evidence="4">FAFU-HL-1</strain>
        <tissue evidence="4">Leaf</tissue>
    </source>
</reference>
<proteinExistence type="inferred from homology"/>
<dbReference type="InterPro" id="IPR007736">
    <property type="entry name" value="Caleosin-related"/>
</dbReference>
<accession>A0A835JQW5</accession>
<keyword evidence="3" id="KW-0472">Membrane</keyword>
<evidence type="ECO:0000256" key="1">
    <source>
        <dbReference type="ARBA" id="ARBA00006765"/>
    </source>
</evidence>
<dbReference type="AlphaFoldDB" id="A0A835JQW5"/>
<dbReference type="PANTHER" id="PTHR31495">
    <property type="entry name" value="PEROXYGENASE 3-RELATED"/>
    <property type="match status" value="1"/>
</dbReference>
<keyword evidence="3" id="KW-1133">Transmembrane helix</keyword>
<evidence type="ECO:0000313" key="4">
    <source>
        <dbReference type="EMBL" id="KAF9673606.1"/>
    </source>
</evidence>
<dbReference type="GO" id="GO:0004497">
    <property type="term" value="F:monooxygenase activity"/>
    <property type="evidence" value="ECO:0007669"/>
    <property type="project" value="TreeGrafter"/>
</dbReference>
<keyword evidence="3" id="KW-0812">Transmembrane</keyword>
<feature type="compositionally biased region" description="Basic and acidic residues" evidence="2">
    <location>
        <begin position="20"/>
        <end position="30"/>
    </location>
</feature>
<feature type="region of interest" description="Disordered" evidence="2">
    <location>
        <begin position="1"/>
        <end position="30"/>
    </location>
</feature>
<evidence type="ECO:0000313" key="5">
    <source>
        <dbReference type="Proteomes" id="UP000657918"/>
    </source>
</evidence>
<dbReference type="Pfam" id="PF05042">
    <property type="entry name" value="Caleosin"/>
    <property type="match status" value="2"/>
</dbReference>
<dbReference type="OrthoDB" id="640742at2759"/>
<name>A0A835JQW5_9ROSI</name>
<feature type="compositionally biased region" description="Basic and acidic residues" evidence="2">
    <location>
        <begin position="1"/>
        <end position="10"/>
    </location>
</feature>
<dbReference type="Proteomes" id="UP000657918">
    <property type="component" value="Unassembled WGS sequence"/>
</dbReference>
<sequence>MATEIEKDSLAGEAPNAPVTHERSVRDDLDDKIPKPYMARGLQAPDTEYPHGTPGHKHHGWSVLQQHVAFFDQDENGIVYPWETYTGLRAIGFNIIVSLIAAVVINGAMSYVTLPGWFPSPFLPIHIHNIHKAKHGSDSGTYDTEGRYMPVNFESIFSKYAKTMPDKCAAKLEWGLLYVLAKDEEGFLSKEAIRRCFDGSLFEYCAKMNMGAKAKMR</sequence>
<evidence type="ECO:0008006" key="6">
    <source>
        <dbReference type="Google" id="ProtNLM"/>
    </source>
</evidence>
<feature type="transmembrane region" description="Helical" evidence="3">
    <location>
        <begin position="91"/>
        <end position="114"/>
    </location>
</feature>
<evidence type="ECO:0000256" key="2">
    <source>
        <dbReference type="SAM" id="MobiDB-lite"/>
    </source>
</evidence>
<evidence type="ECO:0000256" key="3">
    <source>
        <dbReference type="SAM" id="Phobius"/>
    </source>
</evidence>
<gene>
    <name evidence="4" type="ORF">SADUNF_Sadunf10G0041600</name>
</gene>
<dbReference type="EMBL" id="JADGMS010000010">
    <property type="protein sequence ID" value="KAF9673606.1"/>
    <property type="molecule type" value="Genomic_DNA"/>
</dbReference>